<dbReference type="Gene3D" id="3.30.428.70">
    <property type="match status" value="1"/>
</dbReference>
<reference evidence="5" key="1">
    <citation type="journal article" date="2016" name="Genome Announc.">
        <title>Genome sequences of three species of Hanseniaspora isolated from spontaneous wine fermentations.</title>
        <authorList>
            <person name="Sternes P.R."/>
            <person name="Lee D."/>
            <person name="Kutyna D.R."/>
            <person name="Borneman A.R."/>
        </authorList>
    </citation>
    <scope>NUCLEOTIDE SEQUENCE [LARGE SCALE GENOMIC DNA]</scope>
    <source>
        <strain evidence="5">AWRI3579</strain>
    </source>
</reference>
<evidence type="ECO:0000259" key="2">
    <source>
        <dbReference type="Pfam" id="PF09830"/>
    </source>
</evidence>
<keyword evidence="5" id="KW-1185">Reference proteome</keyword>
<dbReference type="AlphaFoldDB" id="A0A1E5RHQ9"/>
<evidence type="ECO:0000256" key="1">
    <source>
        <dbReference type="SAM" id="MobiDB-lite"/>
    </source>
</evidence>
<dbReference type="PANTHER" id="PTHR38420:SF1">
    <property type="entry name" value="PUTATIVE (AFU_ORTHOLOGUE AFUA_5G14690)-RELATED"/>
    <property type="match status" value="1"/>
</dbReference>
<feature type="region of interest" description="Disordered" evidence="1">
    <location>
        <begin position="136"/>
        <end position="163"/>
    </location>
</feature>
<dbReference type="SUPFAM" id="SSF54197">
    <property type="entry name" value="HIT-like"/>
    <property type="match status" value="1"/>
</dbReference>
<dbReference type="GO" id="GO:0009117">
    <property type="term" value="P:nucleotide metabolic process"/>
    <property type="evidence" value="ECO:0007669"/>
    <property type="project" value="InterPro"/>
</dbReference>
<dbReference type="InterPro" id="IPR019200">
    <property type="entry name" value="ATP_adenylylTrfase_C"/>
</dbReference>
<organism evidence="4 5">
    <name type="scientific">Hanseniaspora osmophila</name>
    <dbReference type="NCBI Taxonomy" id="56408"/>
    <lineage>
        <taxon>Eukaryota</taxon>
        <taxon>Fungi</taxon>
        <taxon>Dikarya</taxon>
        <taxon>Ascomycota</taxon>
        <taxon>Saccharomycotina</taxon>
        <taxon>Saccharomycetes</taxon>
        <taxon>Saccharomycodales</taxon>
        <taxon>Saccharomycodaceae</taxon>
        <taxon>Hanseniaspora</taxon>
    </lineage>
</organism>
<dbReference type="InterPro" id="IPR043171">
    <property type="entry name" value="Ap4A_phos1/2-like"/>
</dbReference>
<evidence type="ECO:0000313" key="5">
    <source>
        <dbReference type="Proteomes" id="UP000095728"/>
    </source>
</evidence>
<name>A0A1E5RHQ9_9ASCO</name>
<dbReference type="PANTHER" id="PTHR38420">
    <property type="entry name" value="AP-4-A PHOSPHORYLASE II"/>
    <property type="match status" value="1"/>
</dbReference>
<dbReference type="GO" id="GO:0005524">
    <property type="term" value="F:ATP binding"/>
    <property type="evidence" value="ECO:0007669"/>
    <property type="project" value="InterPro"/>
</dbReference>
<dbReference type="InterPro" id="IPR009163">
    <property type="entry name" value="Ap4A_phos1/2"/>
</dbReference>
<dbReference type="InParanoid" id="A0A1E5RHQ9"/>
<protein>
    <submittedName>
        <fullName evidence="4">Diadenosine 5',5'''-P1,P4-tetraphosphate phosphorylase 2</fullName>
    </submittedName>
</protein>
<dbReference type="Pfam" id="PF19327">
    <property type="entry name" value="Ap4A_phos_N"/>
    <property type="match status" value="2"/>
</dbReference>
<dbReference type="GO" id="GO:0003877">
    <property type="term" value="F:ATP:ADP adenylyltransferase activity"/>
    <property type="evidence" value="ECO:0007669"/>
    <property type="project" value="InterPro"/>
</dbReference>
<sequence length="369" mass="41814">MASIASKEHYKAPANLNQLVEDKYKDNLAKGNLVFTDTESKTVKNPALGEKYWVTYAPSLNHKPERSDEPTKNPFEDPEPELTVVETVNDDYRLVLNKFPIIPNHLLLVTKEFKSQNSPLTPKDLYTAYKLVQALDPKNDDDGSDSDSDDDDDQGTKRAPKKRHVVFYNCGPNSGSSVDHKHLQILELPSKLKSFQDKLVSANPEPYLPNLAKEPLQNDKLGFSHFVVPLPNEKNYASTADALEMQEYLAMCFASLLQRTLSFFQQYDAEDETKVLPLSYNFIMTQDWMCLVPRKSAFGEVEVPIAEDEEQSSHNLKLGFNATGYMNMILVKDENSKQKIHSSGKLIDELLTVCAFPNSANYKPDEYDY</sequence>
<evidence type="ECO:0000313" key="4">
    <source>
        <dbReference type="EMBL" id="OEJ86415.1"/>
    </source>
</evidence>
<feature type="region of interest" description="Disordered" evidence="1">
    <location>
        <begin position="60"/>
        <end position="80"/>
    </location>
</feature>
<feature type="domain" description="Ap4A phosphorylase 1/2 N-terminal" evidence="3">
    <location>
        <begin position="10"/>
        <end position="135"/>
    </location>
</feature>
<dbReference type="OrthoDB" id="10267950at2759"/>
<dbReference type="Pfam" id="PF09830">
    <property type="entry name" value="ATP_transf"/>
    <property type="match status" value="1"/>
</dbReference>
<accession>A0A1E5RHQ9</accession>
<dbReference type="InterPro" id="IPR045759">
    <property type="entry name" value="Ap4A_phos1/2_N"/>
</dbReference>
<feature type="domain" description="ATP adenylyltransferase C-terminal" evidence="2">
    <location>
        <begin position="220"/>
        <end position="357"/>
    </location>
</feature>
<feature type="domain" description="Ap4A phosphorylase 1/2 N-terminal" evidence="3">
    <location>
        <begin position="165"/>
        <end position="191"/>
    </location>
</feature>
<dbReference type="FunCoup" id="A0A1E5RHQ9">
    <property type="interactions" value="221"/>
</dbReference>
<feature type="compositionally biased region" description="Acidic residues" evidence="1">
    <location>
        <begin position="142"/>
        <end position="153"/>
    </location>
</feature>
<comment type="caution">
    <text evidence="4">The sequence shown here is derived from an EMBL/GenBank/DDBJ whole genome shotgun (WGS) entry which is preliminary data.</text>
</comment>
<dbReference type="EMBL" id="LPNM01000006">
    <property type="protein sequence ID" value="OEJ86415.1"/>
    <property type="molecule type" value="Genomic_DNA"/>
</dbReference>
<feature type="compositionally biased region" description="Basic and acidic residues" evidence="1">
    <location>
        <begin position="62"/>
        <end position="75"/>
    </location>
</feature>
<dbReference type="Proteomes" id="UP000095728">
    <property type="component" value="Unassembled WGS sequence"/>
</dbReference>
<proteinExistence type="predicted"/>
<dbReference type="STRING" id="56408.A0A1E5RHQ9"/>
<evidence type="ECO:0000259" key="3">
    <source>
        <dbReference type="Pfam" id="PF19327"/>
    </source>
</evidence>
<gene>
    <name evidence="4" type="ORF">AWRI3579_g1648</name>
</gene>
<dbReference type="InterPro" id="IPR036265">
    <property type="entry name" value="HIT-like_sf"/>
</dbReference>